<dbReference type="Proteomes" id="UP000276133">
    <property type="component" value="Unassembled WGS sequence"/>
</dbReference>
<protein>
    <submittedName>
        <fullName evidence="1">Uncharacterized protein</fullName>
    </submittedName>
</protein>
<accession>A0A3M7SIY7</accession>
<dbReference type="AlphaFoldDB" id="A0A3M7SIY7"/>
<organism evidence="1 2">
    <name type="scientific">Brachionus plicatilis</name>
    <name type="common">Marine rotifer</name>
    <name type="synonym">Brachionus muelleri</name>
    <dbReference type="NCBI Taxonomy" id="10195"/>
    <lineage>
        <taxon>Eukaryota</taxon>
        <taxon>Metazoa</taxon>
        <taxon>Spiralia</taxon>
        <taxon>Gnathifera</taxon>
        <taxon>Rotifera</taxon>
        <taxon>Eurotatoria</taxon>
        <taxon>Monogononta</taxon>
        <taxon>Pseudotrocha</taxon>
        <taxon>Ploima</taxon>
        <taxon>Brachionidae</taxon>
        <taxon>Brachionus</taxon>
    </lineage>
</organism>
<sequence length="67" mass="7883">MESDLLMLFAGFKLTFEKSENCTFEVKLLLPSKKIMSMTLKIKRKVLDDNKNNLDLFIRRFANLLID</sequence>
<proteinExistence type="predicted"/>
<name>A0A3M7SIY7_BRAPC</name>
<comment type="caution">
    <text evidence="1">The sequence shown here is derived from an EMBL/GenBank/DDBJ whole genome shotgun (WGS) entry which is preliminary data.</text>
</comment>
<evidence type="ECO:0000313" key="1">
    <source>
        <dbReference type="EMBL" id="RNA35672.1"/>
    </source>
</evidence>
<dbReference type="EMBL" id="REGN01001301">
    <property type="protein sequence ID" value="RNA35672.1"/>
    <property type="molecule type" value="Genomic_DNA"/>
</dbReference>
<gene>
    <name evidence="1" type="ORF">BpHYR1_048472</name>
</gene>
<evidence type="ECO:0000313" key="2">
    <source>
        <dbReference type="Proteomes" id="UP000276133"/>
    </source>
</evidence>
<reference evidence="1 2" key="1">
    <citation type="journal article" date="2018" name="Sci. Rep.">
        <title>Genomic signatures of local adaptation to the degree of environmental predictability in rotifers.</title>
        <authorList>
            <person name="Franch-Gras L."/>
            <person name="Hahn C."/>
            <person name="Garcia-Roger E.M."/>
            <person name="Carmona M.J."/>
            <person name="Serra M."/>
            <person name="Gomez A."/>
        </authorList>
    </citation>
    <scope>NUCLEOTIDE SEQUENCE [LARGE SCALE GENOMIC DNA]</scope>
    <source>
        <strain evidence="1">HYR1</strain>
    </source>
</reference>
<keyword evidence="2" id="KW-1185">Reference proteome</keyword>